<protein>
    <submittedName>
        <fullName evidence="1">Uncharacterized protein</fullName>
    </submittedName>
</protein>
<gene>
    <name evidence="1" type="ORF">PYX00_001528</name>
</gene>
<sequence>MSTVRASQYTRIWDRGGKSRVAAETAEAELDDESRSGPISVKSRRPALSFLLGLAFFFRTLDSNSKSRKIYRFRSVATLQKVRRRLRMAFDDASNGIRT</sequence>
<evidence type="ECO:0000313" key="1">
    <source>
        <dbReference type="EMBL" id="KAL0280149.1"/>
    </source>
</evidence>
<comment type="caution">
    <text evidence="1">The sequence shown here is derived from an EMBL/GenBank/DDBJ whole genome shotgun (WGS) entry which is preliminary data.</text>
</comment>
<accession>A0AAW2ID63</accession>
<proteinExistence type="predicted"/>
<reference evidence="1" key="1">
    <citation type="journal article" date="2024" name="Gigascience">
        <title>Chromosome-level genome of the poultry shaft louse Menopon gallinae provides insight into the host-switching and adaptive evolution of parasitic lice.</title>
        <authorList>
            <person name="Xu Y."/>
            <person name="Ma L."/>
            <person name="Liu S."/>
            <person name="Liang Y."/>
            <person name="Liu Q."/>
            <person name="He Z."/>
            <person name="Tian L."/>
            <person name="Duan Y."/>
            <person name="Cai W."/>
            <person name="Li H."/>
            <person name="Song F."/>
        </authorList>
    </citation>
    <scope>NUCLEOTIDE SEQUENCE</scope>
    <source>
        <strain evidence="1">Cailab_2023a</strain>
    </source>
</reference>
<organism evidence="1">
    <name type="scientific">Menopon gallinae</name>
    <name type="common">poultry shaft louse</name>
    <dbReference type="NCBI Taxonomy" id="328185"/>
    <lineage>
        <taxon>Eukaryota</taxon>
        <taxon>Metazoa</taxon>
        <taxon>Ecdysozoa</taxon>
        <taxon>Arthropoda</taxon>
        <taxon>Hexapoda</taxon>
        <taxon>Insecta</taxon>
        <taxon>Pterygota</taxon>
        <taxon>Neoptera</taxon>
        <taxon>Paraneoptera</taxon>
        <taxon>Psocodea</taxon>
        <taxon>Troctomorpha</taxon>
        <taxon>Phthiraptera</taxon>
        <taxon>Amblycera</taxon>
        <taxon>Menoponidae</taxon>
        <taxon>Menopon</taxon>
    </lineage>
</organism>
<dbReference type="AlphaFoldDB" id="A0AAW2ID63"/>
<dbReference type="EMBL" id="JARGDH010000001">
    <property type="protein sequence ID" value="KAL0280149.1"/>
    <property type="molecule type" value="Genomic_DNA"/>
</dbReference>
<name>A0AAW2ID63_9NEOP</name>